<dbReference type="AlphaFoldDB" id="A0A0D3K2R9"/>
<dbReference type="Gene3D" id="3.20.70.20">
    <property type="match status" value="1"/>
</dbReference>
<dbReference type="Pfam" id="PF05167">
    <property type="entry name" value="DUF711"/>
    <property type="match status" value="1"/>
</dbReference>
<dbReference type="PANTHER" id="PTHR37560">
    <property type="entry name" value="UPF0210 PROTEIN SPR0218"/>
    <property type="match status" value="1"/>
</dbReference>
<dbReference type="OMA" id="TGTMAFR"/>
<sequence>MKPLLKVRTVTLGLSLLPNQPDAWDLELARAAAFVSSARRRLEDAGYEVQTTRISSQSFESWVDVSDATAALEAFRRLDATLLRLGVGLFNAGPATSPEGLALVPQIVALGPRISASGAMPGPLDRAAASRLADAILTISQTTAGGEGNFQFCASFNTPFFPASYHEGASPSFAIGCETSELLAHAMPRAGGDLPRAKALLVDTFTDQLLPLQAIARQLSQAHAPAVRGPTLAQAWTRPGDPAQAHGLQYDGIDASVAPMGDASPLTGSFESLGLGSFGQSGTLAAAALVTGALKELPVDTCGYCGLMLPPLEDAGLARGAADGAYRIHDLLAYSAVCGLGLDTVPVPGDVPKAKLAALLLDVAALAFRLNKPLTARLFPVPGKAAGDAVEFENPHLCSSAVFDVP</sequence>
<dbReference type="RefSeq" id="XP_005782483.1">
    <property type="nucleotide sequence ID" value="XM_005782426.1"/>
</dbReference>
<dbReference type="Proteomes" id="UP000013827">
    <property type="component" value="Unassembled WGS sequence"/>
</dbReference>
<reference evidence="1" key="2">
    <citation type="submission" date="2024-10" db="UniProtKB">
        <authorList>
            <consortium name="EnsemblProtists"/>
        </authorList>
    </citation>
    <scope>IDENTIFICATION</scope>
</reference>
<dbReference type="SUPFAM" id="SSF51998">
    <property type="entry name" value="PFL-like glycyl radical enzymes"/>
    <property type="match status" value="1"/>
</dbReference>
<evidence type="ECO:0008006" key="3">
    <source>
        <dbReference type="Google" id="ProtNLM"/>
    </source>
</evidence>
<evidence type="ECO:0000313" key="1">
    <source>
        <dbReference type="EnsemblProtists" id="EOD30054"/>
    </source>
</evidence>
<reference evidence="2" key="1">
    <citation type="journal article" date="2013" name="Nature">
        <title>Pan genome of the phytoplankton Emiliania underpins its global distribution.</title>
        <authorList>
            <person name="Read B.A."/>
            <person name="Kegel J."/>
            <person name="Klute M.J."/>
            <person name="Kuo A."/>
            <person name="Lefebvre S.C."/>
            <person name="Maumus F."/>
            <person name="Mayer C."/>
            <person name="Miller J."/>
            <person name="Monier A."/>
            <person name="Salamov A."/>
            <person name="Young J."/>
            <person name="Aguilar M."/>
            <person name="Claverie J.M."/>
            <person name="Frickenhaus S."/>
            <person name="Gonzalez K."/>
            <person name="Herman E.K."/>
            <person name="Lin Y.C."/>
            <person name="Napier J."/>
            <person name="Ogata H."/>
            <person name="Sarno A.F."/>
            <person name="Shmutz J."/>
            <person name="Schroeder D."/>
            <person name="de Vargas C."/>
            <person name="Verret F."/>
            <person name="von Dassow P."/>
            <person name="Valentin K."/>
            <person name="Van de Peer Y."/>
            <person name="Wheeler G."/>
            <person name="Dacks J.B."/>
            <person name="Delwiche C.F."/>
            <person name="Dyhrman S.T."/>
            <person name="Glockner G."/>
            <person name="John U."/>
            <person name="Richards T."/>
            <person name="Worden A.Z."/>
            <person name="Zhang X."/>
            <person name="Grigoriev I.V."/>
            <person name="Allen A.E."/>
            <person name="Bidle K."/>
            <person name="Borodovsky M."/>
            <person name="Bowler C."/>
            <person name="Brownlee C."/>
            <person name="Cock J.M."/>
            <person name="Elias M."/>
            <person name="Gladyshev V.N."/>
            <person name="Groth M."/>
            <person name="Guda C."/>
            <person name="Hadaegh A."/>
            <person name="Iglesias-Rodriguez M.D."/>
            <person name="Jenkins J."/>
            <person name="Jones B.M."/>
            <person name="Lawson T."/>
            <person name="Leese F."/>
            <person name="Lindquist E."/>
            <person name="Lobanov A."/>
            <person name="Lomsadze A."/>
            <person name="Malik S.B."/>
            <person name="Marsh M.E."/>
            <person name="Mackinder L."/>
            <person name="Mock T."/>
            <person name="Mueller-Roeber B."/>
            <person name="Pagarete A."/>
            <person name="Parker M."/>
            <person name="Probert I."/>
            <person name="Quesneville H."/>
            <person name="Raines C."/>
            <person name="Rensing S.A."/>
            <person name="Riano-Pachon D.M."/>
            <person name="Richier S."/>
            <person name="Rokitta S."/>
            <person name="Shiraiwa Y."/>
            <person name="Soanes D.M."/>
            <person name="van der Giezen M."/>
            <person name="Wahlund T.M."/>
            <person name="Williams B."/>
            <person name="Wilson W."/>
            <person name="Wolfe G."/>
            <person name="Wurch L.L."/>
        </authorList>
    </citation>
    <scope>NUCLEOTIDE SEQUENCE</scope>
</reference>
<proteinExistence type="predicted"/>
<name>A0A0D3K2R9_EMIH1</name>
<dbReference type="KEGG" id="ehx:EMIHUDRAFT_99518"/>
<dbReference type="eggNOG" id="ENOG502RZPI">
    <property type="taxonomic scope" value="Eukaryota"/>
</dbReference>
<accession>A0A0D3K2R9</accession>
<dbReference type="InterPro" id="IPR007841">
    <property type="entry name" value="UPF0210"/>
</dbReference>
<keyword evidence="2" id="KW-1185">Reference proteome</keyword>
<dbReference type="HOGENOM" id="CLU_045053_0_0_1"/>
<dbReference type="PaxDb" id="2903-EOD30054"/>
<organism evidence="1 2">
    <name type="scientific">Emiliania huxleyi (strain CCMP1516)</name>
    <dbReference type="NCBI Taxonomy" id="280463"/>
    <lineage>
        <taxon>Eukaryota</taxon>
        <taxon>Haptista</taxon>
        <taxon>Haptophyta</taxon>
        <taxon>Prymnesiophyceae</taxon>
        <taxon>Isochrysidales</taxon>
        <taxon>Noelaerhabdaceae</taxon>
        <taxon>Emiliania</taxon>
    </lineage>
</organism>
<dbReference type="EnsemblProtists" id="EOD30054">
    <property type="protein sequence ID" value="EOD30054"/>
    <property type="gene ID" value="EMIHUDRAFT_99518"/>
</dbReference>
<dbReference type="PANTHER" id="PTHR37560:SF2">
    <property type="entry name" value="DUF711 DOMAIN-CONTAINING PROTEIN"/>
    <property type="match status" value="1"/>
</dbReference>
<dbReference type="GeneID" id="17275328"/>
<protein>
    <recommendedName>
        <fullName evidence="3">DUF711 domain-containing protein</fullName>
    </recommendedName>
</protein>
<evidence type="ECO:0000313" key="2">
    <source>
        <dbReference type="Proteomes" id="UP000013827"/>
    </source>
</evidence>